<name>A0A7W7ESN1_9SPHN</name>
<feature type="transmembrane region" description="Helical" evidence="1">
    <location>
        <begin position="121"/>
        <end position="140"/>
    </location>
</feature>
<feature type="transmembrane region" description="Helical" evidence="1">
    <location>
        <begin position="12"/>
        <end position="35"/>
    </location>
</feature>
<feature type="transmembrane region" description="Helical" evidence="1">
    <location>
        <begin position="90"/>
        <end position="109"/>
    </location>
</feature>
<keyword evidence="1" id="KW-1133">Transmembrane helix</keyword>
<dbReference type="AlphaFoldDB" id="A0A7W7ESN1"/>
<organism evidence="2 3">
    <name type="scientific">Novosphingobium taihuense</name>
    <dbReference type="NCBI Taxonomy" id="260085"/>
    <lineage>
        <taxon>Bacteria</taxon>
        <taxon>Pseudomonadati</taxon>
        <taxon>Pseudomonadota</taxon>
        <taxon>Alphaproteobacteria</taxon>
        <taxon>Sphingomonadales</taxon>
        <taxon>Sphingomonadaceae</taxon>
        <taxon>Novosphingobium</taxon>
    </lineage>
</organism>
<reference evidence="2 3" key="1">
    <citation type="submission" date="2020-08" db="EMBL/GenBank/DDBJ databases">
        <title>Genomic Encyclopedia of Type Strains, Phase IV (KMG-IV): sequencing the most valuable type-strain genomes for metagenomic binning, comparative biology and taxonomic classification.</title>
        <authorList>
            <person name="Goeker M."/>
        </authorList>
    </citation>
    <scope>NUCLEOTIDE SEQUENCE [LARGE SCALE GENOMIC DNA]</scope>
    <source>
        <strain evidence="2 3">DSM 17507</strain>
    </source>
</reference>
<evidence type="ECO:0000313" key="2">
    <source>
        <dbReference type="EMBL" id="MBB4612362.1"/>
    </source>
</evidence>
<dbReference type="OrthoDB" id="5801787at2"/>
<protein>
    <submittedName>
        <fullName evidence="2">Uncharacterized protein</fullName>
    </submittedName>
</protein>
<proteinExistence type="predicted"/>
<accession>A0A7W7ESN1</accession>
<keyword evidence="1" id="KW-0812">Transmembrane</keyword>
<keyword evidence="1" id="KW-0472">Membrane</keyword>
<comment type="caution">
    <text evidence="2">The sequence shown here is derived from an EMBL/GenBank/DDBJ whole genome shotgun (WGS) entry which is preliminary data.</text>
</comment>
<dbReference type="RefSeq" id="WP_144901723.1">
    <property type="nucleotide sequence ID" value="NZ_JACHOA010000001.1"/>
</dbReference>
<keyword evidence="3" id="KW-1185">Reference proteome</keyword>
<evidence type="ECO:0000256" key="1">
    <source>
        <dbReference type="SAM" id="Phobius"/>
    </source>
</evidence>
<dbReference type="Proteomes" id="UP000538566">
    <property type="component" value="Unassembled WGS sequence"/>
</dbReference>
<dbReference type="EMBL" id="JACHOA010000001">
    <property type="protein sequence ID" value="MBB4612362.1"/>
    <property type="molecule type" value="Genomic_DNA"/>
</dbReference>
<sequence>MENLQATPARTPAHLWAIGVISLLWNSFGCVDYTMSKLDPLGYMKSVGMGEAEIAYMQAMPAWLSAFWALGVWGSLAGSVLLLLRSRHAVTAFAVSLLGLAVSQISHFLDSTMPASMNSGAMMAMNLVIWGSLVFFLWYASRMKAVGVLR</sequence>
<gene>
    <name evidence="2" type="ORF">GGR37_000608</name>
</gene>
<evidence type="ECO:0000313" key="3">
    <source>
        <dbReference type="Proteomes" id="UP000538566"/>
    </source>
</evidence>
<feature type="transmembrane region" description="Helical" evidence="1">
    <location>
        <begin position="55"/>
        <end position="83"/>
    </location>
</feature>